<dbReference type="Pfam" id="PF01266">
    <property type="entry name" value="DAO"/>
    <property type="match status" value="1"/>
</dbReference>
<dbReference type="GO" id="GO:0005737">
    <property type="term" value="C:cytoplasm"/>
    <property type="evidence" value="ECO:0007669"/>
    <property type="project" value="TreeGrafter"/>
</dbReference>
<dbReference type="Gene3D" id="3.30.9.10">
    <property type="entry name" value="D-Amino Acid Oxidase, subunit A, domain 2"/>
    <property type="match status" value="1"/>
</dbReference>
<organism evidence="4">
    <name type="scientific">Paulinella chromatophora</name>
    <dbReference type="NCBI Taxonomy" id="39717"/>
    <lineage>
        <taxon>Eukaryota</taxon>
        <taxon>Sar</taxon>
        <taxon>Rhizaria</taxon>
        <taxon>Cercozoa</taxon>
        <taxon>Imbricatea</taxon>
        <taxon>Silicofilosea</taxon>
        <taxon>Euglyphida</taxon>
        <taxon>Paulinellidae</taxon>
        <taxon>Paulinella</taxon>
    </lineage>
</organism>
<dbReference type="Gene3D" id="3.50.50.60">
    <property type="entry name" value="FAD/NAD(P)-binding domain"/>
    <property type="match status" value="1"/>
</dbReference>
<reference evidence="4" key="2">
    <citation type="journal article" date="2008" name="Curr. Biol.">
        <title>Chromatophore genome sequence of Paulinella sheds light on acquisition of photosynthesis by eukaryotes.</title>
        <authorList>
            <person name="Nowack E.C.M."/>
            <person name="Melkonian M."/>
            <person name="Gloeckner G."/>
        </authorList>
    </citation>
    <scope>NUCLEOTIDE SEQUENCE [LARGE SCALE GENOMIC DNA]</scope>
</reference>
<keyword evidence="1" id="KW-0560">Oxidoreductase</keyword>
<gene>
    <name evidence="4" type="ordered locus">PCC_0394</name>
</gene>
<keyword evidence="2" id="KW-0472">Membrane</keyword>
<geneLocation type="organellar chromatophore" evidence="4"/>
<dbReference type="InterPro" id="IPR006076">
    <property type="entry name" value="FAD-dep_OxRdtase"/>
</dbReference>
<evidence type="ECO:0000256" key="2">
    <source>
        <dbReference type="SAM" id="Phobius"/>
    </source>
</evidence>
<keyword evidence="2" id="KW-0812">Transmembrane</keyword>
<evidence type="ECO:0000259" key="3">
    <source>
        <dbReference type="Pfam" id="PF01266"/>
    </source>
</evidence>
<feature type="transmembrane region" description="Helical" evidence="2">
    <location>
        <begin position="7"/>
        <end position="24"/>
    </location>
</feature>
<feature type="domain" description="FAD dependent oxidoreductase" evidence="3">
    <location>
        <begin position="8"/>
        <end position="351"/>
    </location>
</feature>
<dbReference type="RefSeq" id="YP_002049044.1">
    <property type="nucleotide sequence ID" value="NC_011087.1"/>
</dbReference>
<dbReference type="GeneID" id="6481648"/>
<keyword evidence="2" id="KW-1133">Transmembrane helix</keyword>
<evidence type="ECO:0000256" key="1">
    <source>
        <dbReference type="ARBA" id="ARBA00023002"/>
    </source>
</evidence>
<evidence type="ECO:0000313" key="4">
    <source>
        <dbReference type="EMBL" id="ACB42834.1"/>
    </source>
</evidence>
<keyword evidence="4" id="KW-0934">Plastid</keyword>
<proteinExistence type="predicted"/>
<dbReference type="GO" id="GO:0016491">
    <property type="term" value="F:oxidoreductase activity"/>
    <property type="evidence" value="ECO:0007669"/>
    <property type="project" value="UniProtKB-KW"/>
</dbReference>
<dbReference type="InterPro" id="IPR036188">
    <property type="entry name" value="FAD/NAD-bd_sf"/>
</dbReference>
<name>B1X4G5_PAUCH</name>
<dbReference type="EMBL" id="CP000815">
    <property type="protein sequence ID" value="ACB42834.1"/>
    <property type="molecule type" value="Genomic_DNA"/>
</dbReference>
<dbReference type="PANTHER" id="PTHR13847">
    <property type="entry name" value="SARCOSINE DEHYDROGENASE-RELATED"/>
    <property type="match status" value="1"/>
</dbReference>
<dbReference type="AlphaFoldDB" id="B1X4G5"/>
<sequence length="368" mass="42173">MAKNPKLVIIVGAGIVGISLAWHLQNLGHEVKLVDPKLYQLEINECASFAATGILMGNIFNPTKGRSWQLRQKSITLWTQWRNSLKFRQQQLIYRPGLLFLSTNKQDQNSQFKAAHSRTELSLSFWNRSMLNRLSPTIPETVLAGLFSPEDGQIDPNHILNAFYKDSLKRGLEIIPEMLIALKRQNNEWRLEIERTHRLKAPWVVLCAGFGLNSIFRRLGYDSVVESIIGQALQLELPHYSENNKWQNWPGSLMWRENSLTPINKNTFWIGSTLESSNYPEIGILGTLINRYTTSPLWLKKSKIIKHWQGRRYRPIYKSAPLLQLLAPGLIVANAHYRNGMLLAPATAEWVQKCITLTSQKEIPLNKV</sequence>
<dbReference type="SUPFAM" id="SSF51905">
    <property type="entry name" value="FAD/NAD(P)-binding domain"/>
    <property type="match status" value="1"/>
</dbReference>
<dbReference type="PANTHER" id="PTHR13847:SF289">
    <property type="entry name" value="GLYCINE OXIDASE"/>
    <property type="match status" value="1"/>
</dbReference>
<reference evidence="4" key="1">
    <citation type="submission" date="2007-08" db="EMBL/GenBank/DDBJ databases">
        <authorList>
            <person name="Gloeckner G."/>
            <person name="Nowack E."/>
            <person name="Melkonian M."/>
        </authorList>
    </citation>
    <scope>NUCLEOTIDE SEQUENCE</scope>
</reference>
<accession>B1X4G5</accession>
<protein>
    <submittedName>
        <fullName evidence="4">NAD binding site:D-amino acid oxidase</fullName>
    </submittedName>
</protein>